<dbReference type="RefSeq" id="WP_160148673.1">
    <property type="nucleotide sequence ID" value="NZ_BMCF01000003.1"/>
</dbReference>
<dbReference type="EMBL" id="UHDS01000001">
    <property type="protein sequence ID" value="SUM53748.1"/>
    <property type="molecule type" value="Genomic_DNA"/>
</dbReference>
<gene>
    <name evidence="1" type="ORF">NCTC13834_00031</name>
</gene>
<reference evidence="1 2" key="1">
    <citation type="submission" date="2018-06" db="EMBL/GenBank/DDBJ databases">
        <authorList>
            <consortium name="Pathogen Informatics"/>
            <person name="Doyle S."/>
        </authorList>
    </citation>
    <scope>NUCLEOTIDE SEQUENCE [LARGE SCALE GENOMIC DNA]</scope>
    <source>
        <strain evidence="1 2">NCTC13834</strain>
    </source>
</reference>
<accession>A0A380GKI6</accession>
<evidence type="ECO:0000313" key="2">
    <source>
        <dbReference type="Proteomes" id="UP000254412"/>
    </source>
</evidence>
<name>A0A380GKI6_9STAP</name>
<dbReference type="AlphaFoldDB" id="A0A380GKI6"/>
<organism evidence="1 2">
    <name type="scientific">Staphylococcus nepalensis</name>
    <dbReference type="NCBI Taxonomy" id="214473"/>
    <lineage>
        <taxon>Bacteria</taxon>
        <taxon>Bacillati</taxon>
        <taxon>Bacillota</taxon>
        <taxon>Bacilli</taxon>
        <taxon>Bacillales</taxon>
        <taxon>Staphylococcaceae</taxon>
        <taxon>Staphylococcus</taxon>
    </lineage>
</organism>
<dbReference type="Proteomes" id="UP000254412">
    <property type="component" value="Unassembled WGS sequence"/>
</dbReference>
<evidence type="ECO:0000313" key="1">
    <source>
        <dbReference type="EMBL" id="SUM53748.1"/>
    </source>
</evidence>
<sequence>MNQSELLTYKLTITKVKSFIKDMKKYEKLRDNDYLYHTINELLILLEIAVINLENKVQ</sequence>
<proteinExistence type="predicted"/>
<protein>
    <submittedName>
        <fullName evidence="1">Uncharacterized protein</fullName>
    </submittedName>
</protein>